<dbReference type="CDD" id="cd23158">
    <property type="entry name" value="Prefoldin_UXT"/>
    <property type="match status" value="1"/>
</dbReference>
<dbReference type="InterPro" id="IPR004127">
    <property type="entry name" value="Prefoldin_subunit_alpha"/>
</dbReference>
<evidence type="ECO:0000313" key="1">
    <source>
        <dbReference type="EMBL" id="CAD9471745.1"/>
    </source>
</evidence>
<dbReference type="EMBL" id="HBGS01053256">
    <property type="protein sequence ID" value="CAD9471745.1"/>
    <property type="molecule type" value="Transcribed_RNA"/>
</dbReference>
<evidence type="ECO:0008006" key="2">
    <source>
        <dbReference type="Google" id="ProtNLM"/>
    </source>
</evidence>
<dbReference type="SUPFAM" id="SSF46579">
    <property type="entry name" value="Prefoldin"/>
    <property type="match status" value="1"/>
</dbReference>
<accession>A0A7S2E572</accession>
<organism evidence="1">
    <name type="scientific">Octactis speculum</name>
    <dbReference type="NCBI Taxonomy" id="3111310"/>
    <lineage>
        <taxon>Eukaryota</taxon>
        <taxon>Sar</taxon>
        <taxon>Stramenopiles</taxon>
        <taxon>Ochrophyta</taxon>
        <taxon>Dictyochophyceae</taxon>
        <taxon>Dictyochales</taxon>
        <taxon>Dictyochaceae</taxon>
        <taxon>Octactis</taxon>
    </lineage>
</organism>
<dbReference type="Gene3D" id="1.10.287.370">
    <property type="match status" value="1"/>
</dbReference>
<reference evidence="1" key="1">
    <citation type="submission" date="2021-01" db="EMBL/GenBank/DDBJ databases">
        <authorList>
            <person name="Corre E."/>
            <person name="Pelletier E."/>
            <person name="Niang G."/>
            <person name="Scheremetjew M."/>
            <person name="Finn R."/>
            <person name="Kale V."/>
            <person name="Holt S."/>
            <person name="Cochrane G."/>
            <person name="Meng A."/>
            <person name="Brown T."/>
            <person name="Cohen L."/>
        </authorList>
    </citation>
    <scope>NUCLEOTIDE SEQUENCE</scope>
    <source>
        <strain evidence="1">CCMP1381</strain>
    </source>
</reference>
<proteinExistence type="predicted"/>
<protein>
    <recommendedName>
        <fullName evidence="2">Prefoldin subunit 3</fullName>
    </recommendedName>
</protein>
<sequence length="163" mass="18049">MSAEDFIQYRRLIFTTLEPLLKDLRAQRDALDAAVSGCQELCQIIGDLQADTSNSPPRLETLVDIGQNCFVEAIISDASRLVVDMGAYGVHVELTISEAKPFLVARSTLLQRRRDNIDTRVTSVAADLADARFLLENLRRLQQSDGTDIHQLFEPLGCGDVTS</sequence>
<dbReference type="InterPro" id="IPR009053">
    <property type="entry name" value="Prefoldin"/>
</dbReference>
<name>A0A7S2E572_9STRA</name>
<dbReference type="Pfam" id="PF02996">
    <property type="entry name" value="Prefoldin"/>
    <property type="match status" value="1"/>
</dbReference>
<gene>
    <name evidence="1" type="ORF">DSPE1174_LOCUS27474</name>
</gene>
<dbReference type="AlphaFoldDB" id="A0A7S2E572"/>